<evidence type="ECO:0000313" key="2">
    <source>
        <dbReference type="Proteomes" id="UP000263957"/>
    </source>
</evidence>
<sequence>MNFVKQTMARGAFLAFLGLTSLGLGPSIVGGIVIGLAGSTSAGAQAFIEGSEDLPLAPMLTPVAEGAVVFDSPSGRIVEAIAYGNTSRNTVTDFYIKTLPELGWKSLDATHYHREGERLVIDFFGADGALNVRFTLVPE</sequence>
<gene>
    <name evidence="1" type="ORF">DD728_13645</name>
</gene>
<proteinExistence type="predicted"/>
<organism evidence="1 2">
    <name type="scientific">Hyphomonas atlantica</name>
    <dbReference type="NCBI Taxonomy" id="1280948"/>
    <lineage>
        <taxon>Bacteria</taxon>
        <taxon>Pseudomonadati</taxon>
        <taxon>Pseudomonadota</taxon>
        <taxon>Alphaproteobacteria</taxon>
        <taxon>Hyphomonadales</taxon>
        <taxon>Hyphomonadaceae</taxon>
        <taxon>Hyphomonas</taxon>
    </lineage>
</organism>
<dbReference type="AlphaFoldDB" id="A0A356W8F0"/>
<dbReference type="Proteomes" id="UP000263957">
    <property type="component" value="Unassembled WGS sequence"/>
</dbReference>
<reference evidence="1 2" key="1">
    <citation type="journal article" date="2018" name="Nat. Biotechnol.">
        <title>A standardized bacterial taxonomy based on genome phylogeny substantially revises the tree of life.</title>
        <authorList>
            <person name="Parks D.H."/>
            <person name="Chuvochina M."/>
            <person name="Waite D.W."/>
            <person name="Rinke C."/>
            <person name="Skarshewski A."/>
            <person name="Chaumeil P.A."/>
            <person name="Hugenholtz P."/>
        </authorList>
    </citation>
    <scope>NUCLEOTIDE SEQUENCE [LARGE SCALE GENOMIC DNA]</scope>
    <source>
        <strain evidence="1">UBA10378</strain>
    </source>
</reference>
<accession>A0A356W8F0</accession>
<comment type="caution">
    <text evidence="1">The sequence shown here is derived from an EMBL/GenBank/DDBJ whole genome shotgun (WGS) entry which is preliminary data.</text>
</comment>
<evidence type="ECO:0000313" key="1">
    <source>
        <dbReference type="EMBL" id="HBQ49897.1"/>
    </source>
</evidence>
<protein>
    <submittedName>
        <fullName evidence="1">Uncharacterized protein</fullName>
    </submittedName>
</protein>
<dbReference type="EMBL" id="DOGS01000272">
    <property type="protein sequence ID" value="HBQ49897.1"/>
    <property type="molecule type" value="Genomic_DNA"/>
</dbReference>
<name>A0A356W8F0_9PROT</name>